<name>A0A841RGW0_9SPIO</name>
<dbReference type="InterPro" id="IPR003018">
    <property type="entry name" value="GAF"/>
</dbReference>
<dbReference type="Proteomes" id="UP000587760">
    <property type="component" value="Unassembled WGS sequence"/>
</dbReference>
<dbReference type="EMBL" id="JACHGJ010000007">
    <property type="protein sequence ID" value="MBB6481748.1"/>
    <property type="molecule type" value="Genomic_DNA"/>
</dbReference>
<evidence type="ECO:0000259" key="1">
    <source>
        <dbReference type="PROSITE" id="PS51832"/>
    </source>
</evidence>
<dbReference type="RefSeq" id="WP_184747980.1">
    <property type="nucleotide sequence ID" value="NZ_JACHGJ010000007.1"/>
</dbReference>
<dbReference type="PANTHER" id="PTHR43155">
    <property type="entry name" value="CYCLIC DI-GMP PHOSPHODIESTERASE PA4108-RELATED"/>
    <property type="match status" value="1"/>
</dbReference>
<dbReference type="SUPFAM" id="SSF55781">
    <property type="entry name" value="GAF domain-like"/>
    <property type="match status" value="1"/>
</dbReference>
<dbReference type="Gene3D" id="3.30.450.40">
    <property type="match status" value="1"/>
</dbReference>
<dbReference type="AlphaFoldDB" id="A0A841RGW0"/>
<dbReference type="SMART" id="SM00471">
    <property type="entry name" value="HDc"/>
    <property type="match status" value="1"/>
</dbReference>
<dbReference type="InterPro" id="IPR037522">
    <property type="entry name" value="HD_GYP_dom"/>
</dbReference>
<evidence type="ECO:0000313" key="2">
    <source>
        <dbReference type="EMBL" id="MBB6481748.1"/>
    </source>
</evidence>
<dbReference type="PROSITE" id="PS51832">
    <property type="entry name" value="HD_GYP"/>
    <property type="match status" value="1"/>
</dbReference>
<keyword evidence="3" id="KW-1185">Reference proteome</keyword>
<gene>
    <name evidence="2" type="ORF">HNR50_003428</name>
</gene>
<dbReference type="InterPro" id="IPR029016">
    <property type="entry name" value="GAF-like_dom_sf"/>
</dbReference>
<dbReference type="Pfam" id="PF13487">
    <property type="entry name" value="HD_5"/>
    <property type="match status" value="1"/>
</dbReference>
<dbReference type="PANTHER" id="PTHR43155:SF2">
    <property type="entry name" value="CYCLIC DI-GMP PHOSPHODIESTERASE PA4108"/>
    <property type="match status" value="1"/>
</dbReference>
<reference evidence="2 3" key="1">
    <citation type="submission" date="2020-08" db="EMBL/GenBank/DDBJ databases">
        <title>Genomic Encyclopedia of Type Strains, Phase IV (KMG-IV): sequencing the most valuable type-strain genomes for metagenomic binning, comparative biology and taxonomic classification.</title>
        <authorList>
            <person name="Goeker M."/>
        </authorList>
    </citation>
    <scope>NUCLEOTIDE SEQUENCE [LARGE SCALE GENOMIC DNA]</scope>
    <source>
        <strain evidence="2 3">DSM 2461</strain>
    </source>
</reference>
<evidence type="ECO:0000313" key="3">
    <source>
        <dbReference type="Proteomes" id="UP000587760"/>
    </source>
</evidence>
<accession>A0A841RGW0</accession>
<dbReference type="CDD" id="cd00077">
    <property type="entry name" value="HDc"/>
    <property type="match status" value="1"/>
</dbReference>
<dbReference type="Pfam" id="PF01590">
    <property type="entry name" value="GAF"/>
    <property type="match status" value="1"/>
</dbReference>
<sequence length="656" mass="73706">MKETVMEKKPYSSRIIDSYIKLIKSRYSYIDLDVLYEYAGIEPYQVADPGHWFSQEQVDLFYEKLVQMTGQQNIAREAGRFFSSSANKGNLIHEIFISILDPITAFKKVEKISANFTKYTEYRTRKLSGNSVEILFSVNPSVTEKPYQCENRKGMMEAVPSVLGLKHVTLEHPECLFSGGKCCRYVVKWEDSPLKIMNKIQWGGFLALLSANVTNLGLGMKLPLSHSLIGSAAIFMGLGYVTKKLEVQELRSKTDAFESTTEKFFHQIDVNYNTTVIARKVSEVINSKMTIEETVEGTIDAIRELLEFDRGLILLVNKEKTKLQFKSGYGYNAGFQEMLNTTDFSLTNPHSKGVFVVCFKEQKPYLINNVEDIKKDMSLRSIAFTKSIGAKSFICCPIICDNDTLGILSVDNLHSQRPLLQSDISLLMGIASIVGVGLKKIQLMKARETQLQSIIKVLASSIDARDPLTAGHSEKVAEYADEICRRMGLSTRYRDMIHIASMLHDYGKIGVPDSILKKNGQLSAQEYDIIKTHVVKTRTILNQINFEGDLAEIPDIAASHHEQIDGGGYPMGLKGNQIPLGAKIIAVADFFDAITSRRHYRSPMSVEMAITALKAESGWHLDPHIVDVFCEYLNENLHPLKDSYTPLMPLQEINGV</sequence>
<dbReference type="SMART" id="SM00065">
    <property type="entry name" value="GAF"/>
    <property type="match status" value="1"/>
</dbReference>
<protein>
    <submittedName>
        <fullName evidence="2">HD-GYP domain-containing protein (C-di-GMP phosphodiesterase class II)</fullName>
    </submittedName>
</protein>
<dbReference type="SUPFAM" id="SSF109604">
    <property type="entry name" value="HD-domain/PDEase-like"/>
    <property type="match status" value="1"/>
</dbReference>
<proteinExistence type="predicted"/>
<feature type="domain" description="HD-GYP" evidence="1">
    <location>
        <begin position="447"/>
        <end position="645"/>
    </location>
</feature>
<organism evidence="2 3">
    <name type="scientific">Spirochaeta isovalerica</name>
    <dbReference type="NCBI Taxonomy" id="150"/>
    <lineage>
        <taxon>Bacteria</taxon>
        <taxon>Pseudomonadati</taxon>
        <taxon>Spirochaetota</taxon>
        <taxon>Spirochaetia</taxon>
        <taxon>Spirochaetales</taxon>
        <taxon>Spirochaetaceae</taxon>
        <taxon>Spirochaeta</taxon>
    </lineage>
</organism>
<dbReference type="InterPro" id="IPR003607">
    <property type="entry name" value="HD/PDEase_dom"/>
</dbReference>
<dbReference type="Gene3D" id="1.10.3210.10">
    <property type="entry name" value="Hypothetical protein af1432"/>
    <property type="match status" value="1"/>
</dbReference>
<comment type="caution">
    <text evidence="2">The sequence shown here is derived from an EMBL/GenBank/DDBJ whole genome shotgun (WGS) entry which is preliminary data.</text>
</comment>